<feature type="region of interest" description="Disordered" evidence="1">
    <location>
        <begin position="1"/>
        <end position="52"/>
    </location>
</feature>
<feature type="compositionally biased region" description="Polar residues" evidence="1">
    <location>
        <begin position="102"/>
        <end position="113"/>
    </location>
</feature>
<evidence type="ECO:0000256" key="1">
    <source>
        <dbReference type="SAM" id="MobiDB-lite"/>
    </source>
</evidence>
<evidence type="ECO:0000313" key="2">
    <source>
        <dbReference type="EMBL" id="GIY45961.1"/>
    </source>
</evidence>
<comment type="caution">
    <text evidence="2">The sequence shown here is derived from an EMBL/GenBank/DDBJ whole genome shotgun (WGS) entry which is preliminary data.</text>
</comment>
<dbReference type="Proteomes" id="UP001054837">
    <property type="component" value="Unassembled WGS sequence"/>
</dbReference>
<name>A0AAV4TLI3_9ARAC</name>
<dbReference type="AlphaFoldDB" id="A0AAV4TLI3"/>
<sequence length="132" mass="14225">MIQEENRENSPGSRLSNFSGQPGAARDCHRNIPGNGRSAARSEKLEIPGNPGVILSRLSGANGVKRKNVYESRDPILTLLPFHPLIPPHPPESMIQEENRENSPGSRLSNFSGQPGAARDCHRNIPGNGVSG</sequence>
<dbReference type="EMBL" id="BPLQ01009684">
    <property type="protein sequence ID" value="GIY45961.1"/>
    <property type="molecule type" value="Genomic_DNA"/>
</dbReference>
<accession>A0AAV4TLI3</accession>
<reference evidence="2 3" key="1">
    <citation type="submission" date="2021-06" db="EMBL/GenBank/DDBJ databases">
        <title>Caerostris darwini draft genome.</title>
        <authorList>
            <person name="Kono N."/>
            <person name="Arakawa K."/>
        </authorList>
    </citation>
    <scope>NUCLEOTIDE SEQUENCE [LARGE SCALE GENOMIC DNA]</scope>
</reference>
<proteinExistence type="predicted"/>
<evidence type="ECO:0000313" key="3">
    <source>
        <dbReference type="Proteomes" id="UP001054837"/>
    </source>
</evidence>
<keyword evidence="3" id="KW-1185">Reference proteome</keyword>
<organism evidence="2 3">
    <name type="scientific">Caerostris darwini</name>
    <dbReference type="NCBI Taxonomy" id="1538125"/>
    <lineage>
        <taxon>Eukaryota</taxon>
        <taxon>Metazoa</taxon>
        <taxon>Ecdysozoa</taxon>
        <taxon>Arthropoda</taxon>
        <taxon>Chelicerata</taxon>
        <taxon>Arachnida</taxon>
        <taxon>Araneae</taxon>
        <taxon>Araneomorphae</taxon>
        <taxon>Entelegynae</taxon>
        <taxon>Araneoidea</taxon>
        <taxon>Araneidae</taxon>
        <taxon>Caerostris</taxon>
    </lineage>
</organism>
<feature type="region of interest" description="Disordered" evidence="1">
    <location>
        <begin position="87"/>
        <end position="132"/>
    </location>
</feature>
<gene>
    <name evidence="2" type="primary">AVEN_167444_1</name>
    <name evidence="2" type="ORF">CDAR_430171</name>
</gene>
<protein>
    <submittedName>
        <fullName evidence="2">Uncharacterized protein</fullName>
    </submittedName>
</protein>
<feature type="compositionally biased region" description="Polar residues" evidence="1">
    <location>
        <begin position="9"/>
        <end position="20"/>
    </location>
</feature>